<comment type="caution">
    <text evidence="2">The sequence shown here is derived from an EMBL/GenBank/DDBJ whole genome shotgun (WGS) entry which is preliminary data.</text>
</comment>
<dbReference type="AlphaFoldDB" id="A0A9P4LUG5"/>
<name>A0A9P4LUG5_9PLEO</name>
<reference evidence="2" key="1">
    <citation type="journal article" date="2020" name="Stud. Mycol.">
        <title>101 Dothideomycetes genomes: a test case for predicting lifestyles and emergence of pathogens.</title>
        <authorList>
            <person name="Haridas S."/>
            <person name="Albert R."/>
            <person name="Binder M."/>
            <person name="Bloem J."/>
            <person name="Labutti K."/>
            <person name="Salamov A."/>
            <person name="Andreopoulos B."/>
            <person name="Baker S."/>
            <person name="Barry K."/>
            <person name="Bills G."/>
            <person name="Bluhm B."/>
            <person name="Cannon C."/>
            <person name="Castanera R."/>
            <person name="Culley D."/>
            <person name="Daum C."/>
            <person name="Ezra D."/>
            <person name="Gonzalez J."/>
            <person name="Henrissat B."/>
            <person name="Kuo A."/>
            <person name="Liang C."/>
            <person name="Lipzen A."/>
            <person name="Lutzoni F."/>
            <person name="Magnuson J."/>
            <person name="Mondo S."/>
            <person name="Nolan M."/>
            <person name="Ohm R."/>
            <person name="Pangilinan J."/>
            <person name="Park H.-J."/>
            <person name="Ramirez L."/>
            <person name="Alfaro M."/>
            <person name="Sun H."/>
            <person name="Tritt A."/>
            <person name="Yoshinaga Y."/>
            <person name="Zwiers L.-H."/>
            <person name="Turgeon B."/>
            <person name="Goodwin S."/>
            <person name="Spatafora J."/>
            <person name="Crous P."/>
            <person name="Grigoriev I."/>
        </authorList>
    </citation>
    <scope>NUCLEOTIDE SEQUENCE</scope>
    <source>
        <strain evidence="2">CBS 110217</strain>
    </source>
</reference>
<evidence type="ECO:0000256" key="1">
    <source>
        <dbReference type="SAM" id="MobiDB-lite"/>
    </source>
</evidence>
<evidence type="ECO:0000313" key="3">
    <source>
        <dbReference type="Proteomes" id="UP000799777"/>
    </source>
</evidence>
<dbReference type="Proteomes" id="UP000799777">
    <property type="component" value="Unassembled WGS sequence"/>
</dbReference>
<accession>A0A9P4LUG5</accession>
<keyword evidence="3" id="KW-1185">Reference proteome</keyword>
<protein>
    <submittedName>
        <fullName evidence="2">Uncharacterized protein</fullName>
    </submittedName>
</protein>
<dbReference type="EMBL" id="ML978154">
    <property type="protein sequence ID" value="KAF2036782.1"/>
    <property type="molecule type" value="Genomic_DNA"/>
</dbReference>
<sequence length="145" mass="16349">MSGSLIASGAVKASQARDVPSQTSRIAYLKDSAGKSHSLKNCKALLRSFRQQHSKHSATRQVIEHENFSRKLAAEVEARDAHVELQKETRKFEEAITKEAQRKEDHINECVDFVKMRINVAVEKVWELGVVEGDVDAVAEQKERH</sequence>
<organism evidence="2 3">
    <name type="scientific">Setomelanomma holmii</name>
    <dbReference type="NCBI Taxonomy" id="210430"/>
    <lineage>
        <taxon>Eukaryota</taxon>
        <taxon>Fungi</taxon>
        <taxon>Dikarya</taxon>
        <taxon>Ascomycota</taxon>
        <taxon>Pezizomycotina</taxon>
        <taxon>Dothideomycetes</taxon>
        <taxon>Pleosporomycetidae</taxon>
        <taxon>Pleosporales</taxon>
        <taxon>Pleosporineae</taxon>
        <taxon>Phaeosphaeriaceae</taxon>
        <taxon>Setomelanomma</taxon>
    </lineage>
</organism>
<proteinExistence type="predicted"/>
<gene>
    <name evidence="2" type="ORF">EK21DRAFT_106091</name>
</gene>
<evidence type="ECO:0000313" key="2">
    <source>
        <dbReference type="EMBL" id="KAF2036782.1"/>
    </source>
</evidence>
<feature type="region of interest" description="Disordered" evidence="1">
    <location>
        <begin position="1"/>
        <end position="23"/>
    </location>
</feature>